<accession>A0AAD7I1W5</accession>
<evidence type="ECO:0000256" key="1">
    <source>
        <dbReference type="SAM" id="MobiDB-lite"/>
    </source>
</evidence>
<sequence>MVCSRRSSQGRSVGISRREACAGEGERDLRSIPPRCGYRPRPAGARRPQCGQNIARPPQCTTFVSAVLIPSRRQVNHRAYRLYFYIHIHNALGAQHHLPASRSRPHRRVRRHSTAPLALVPPFPDKRARFPPARNPLDLRPRVAPNCARVQPPHKAVASLSPAENTAHHRRRAHHCGHRLRLHLHIHVAQHNRRSHRVPEPPAATCLPPPRSCPTSPETRPRRSPPEIGDPLWRYQPGTRRVSTPLLTTCTVNPFTVRPKRRLHHAQQNK</sequence>
<feature type="region of interest" description="Disordered" evidence="1">
    <location>
        <begin position="118"/>
        <end position="140"/>
    </location>
</feature>
<reference evidence="2" key="1">
    <citation type="submission" date="2023-03" db="EMBL/GenBank/DDBJ databases">
        <title>Massive genome expansion in bonnet fungi (Mycena s.s.) driven by repeated elements and novel gene families across ecological guilds.</title>
        <authorList>
            <consortium name="Lawrence Berkeley National Laboratory"/>
            <person name="Harder C.B."/>
            <person name="Miyauchi S."/>
            <person name="Viragh M."/>
            <person name="Kuo A."/>
            <person name="Thoen E."/>
            <person name="Andreopoulos B."/>
            <person name="Lu D."/>
            <person name="Skrede I."/>
            <person name="Drula E."/>
            <person name="Henrissat B."/>
            <person name="Morin E."/>
            <person name="Kohler A."/>
            <person name="Barry K."/>
            <person name="LaButti K."/>
            <person name="Morin E."/>
            <person name="Salamov A."/>
            <person name="Lipzen A."/>
            <person name="Mereny Z."/>
            <person name="Hegedus B."/>
            <person name="Baldrian P."/>
            <person name="Stursova M."/>
            <person name="Weitz H."/>
            <person name="Taylor A."/>
            <person name="Grigoriev I.V."/>
            <person name="Nagy L.G."/>
            <person name="Martin F."/>
            <person name="Kauserud H."/>
        </authorList>
    </citation>
    <scope>NUCLEOTIDE SEQUENCE</scope>
    <source>
        <strain evidence="2">CBHHK182m</strain>
    </source>
</reference>
<organism evidence="2 3">
    <name type="scientific">Mycena metata</name>
    <dbReference type="NCBI Taxonomy" id="1033252"/>
    <lineage>
        <taxon>Eukaryota</taxon>
        <taxon>Fungi</taxon>
        <taxon>Dikarya</taxon>
        <taxon>Basidiomycota</taxon>
        <taxon>Agaricomycotina</taxon>
        <taxon>Agaricomycetes</taxon>
        <taxon>Agaricomycetidae</taxon>
        <taxon>Agaricales</taxon>
        <taxon>Marasmiineae</taxon>
        <taxon>Mycenaceae</taxon>
        <taxon>Mycena</taxon>
    </lineage>
</organism>
<dbReference type="AlphaFoldDB" id="A0AAD7I1W5"/>
<evidence type="ECO:0000313" key="2">
    <source>
        <dbReference type="EMBL" id="KAJ7733116.1"/>
    </source>
</evidence>
<dbReference type="EMBL" id="JARKIB010000140">
    <property type="protein sequence ID" value="KAJ7733116.1"/>
    <property type="molecule type" value="Genomic_DNA"/>
</dbReference>
<feature type="compositionally biased region" description="Low complexity" evidence="1">
    <location>
        <begin position="33"/>
        <end position="48"/>
    </location>
</feature>
<protein>
    <submittedName>
        <fullName evidence="2">Uncharacterized protein</fullName>
    </submittedName>
</protein>
<comment type="caution">
    <text evidence="2">The sequence shown here is derived from an EMBL/GenBank/DDBJ whole genome shotgun (WGS) entry which is preliminary data.</text>
</comment>
<keyword evidence="3" id="KW-1185">Reference proteome</keyword>
<dbReference type="Proteomes" id="UP001215598">
    <property type="component" value="Unassembled WGS sequence"/>
</dbReference>
<feature type="region of interest" description="Disordered" evidence="1">
    <location>
        <begin position="32"/>
        <end position="52"/>
    </location>
</feature>
<feature type="region of interest" description="Disordered" evidence="1">
    <location>
        <begin position="193"/>
        <end position="238"/>
    </location>
</feature>
<gene>
    <name evidence="2" type="ORF">B0H16DRAFT_170595</name>
</gene>
<proteinExistence type="predicted"/>
<name>A0AAD7I1W5_9AGAR</name>
<evidence type="ECO:0000313" key="3">
    <source>
        <dbReference type="Proteomes" id="UP001215598"/>
    </source>
</evidence>